<evidence type="ECO:0000313" key="1">
    <source>
        <dbReference type="EMBL" id="GBP94403.1"/>
    </source>
</evidence>
<reference evidence="1 2" key="1">
    <citation type="journal article" date="2019" name="Commun. Biol.">
        <title>The bagworm genome reveals a unique fibroin gene that provides high tensile strength.</title>
        <authorList>
            <person name="Kono N."/>
            <person name="Nakamura H."/>
            <person name="Ohtoshi R."/>
            <person name="Tomita M."/>
            <person name="Numata K."/>
            <person name="Arakawa K."/>
        </authorList>
    </citation>
    <scope>NUCLEOTIDE SEQUENCE [LARGE SCALE GENOMIC DNA]</scope>
</reference>
<dbReference type="EMBL" id="BGZK01002500">
    <property type="protein sequence ID" value="GBP94403.1"/>
    <property type="molecule type" value="Genomic_DNA"/>
</dbReference>
<accession>A0A4C2A579</accession>
<proteinExistence type="predicted"/>
<organism evidence="1 2">
    <name type="scientific">Eumeta variegata</name>
    <name type="common">Bagworm moth</name>
    <name type="synonym">Eumeta japonica</name>
    <dbReference type="NCBI Taxonomy" id="151549"/>
    <lineage>
        <taxon>Eukaryota</taxon>
        <taxon>Metazoa</taxon>
        <taxon>Ecdysozoa</taxon>
        <taxon>Arthropoda</taxon>
        <taxon>Hexapoda</taxon>
        <taxon>Insecta</taxon>
        <taxon>Pterygota</taxon>
        <taxon>Neoptera</taxon>
        <taxon>Endopterygota</taxon>
        <taxon>Lepidoptera</taxon>
        <taxon>Glossata</taxon>
        <taxon>Ditrysia</taxon>
        <taxon>Tineoidea</taxon>
        <taxon>Psychidae</taxon>
        <taxon>Oiketicinae</taxon>
        <taxon>Eumeta</taxon>
    </lineage>
</organism>
<name>A0A4C2A579_EUMVA</name>
<comment type="caution">
    <text evidence="1">The sequence shown here is derived from an EMBL/GenBank/DDBJ whole genome shotgun (WGS) entry which is preliminary data.</text>
</comment>
<protein>
    <submittedName>
        <fullName evidence="1">Uncharacterized protein</fullName>
    </submittedName>
</protein>
<sequence length="105" mass="11850">MGLRRLITEFYGHLLAPSSDAESYHIVSKLLVKRNQTSPNSMGLRRLITEFYGHLPAPSSDADYHIVSGTRQDESNEPKLDRGCVVLITELLYGHLQLHHHADTI</sequence>
<evidence type="ECO:0000313" key="2">
    <source>
        <dbReference type="Proteomes" id="UP000299102"/>
    </source>
</evidence>
<dbReference type="Proteomes" id="UP000299102">
    <property type="component" value="Unassembled WGS sequence"/>
</dbReference>
<dbReference type="OrthoDB" id="5978493at2759"/>
<gene>
    <name evidence="1" type="ORF">EVAR_96650_1</name>
</gene>
<keyword evidence="2" id="KW-1185">Reference proteome</keyword>
<dbReference type="AlphaFoldDB" id="A0A4C2A579"/>